<dbReference type="EMBL" id="QGKV02000299">
    <property type="protein sequence ID" value="KAF3592066.1"/>
    <property type="molecule type" value="Genomic_DNA"/>
</dbReference>
<dbReference type="OrthoDB" id="1104466at2759"/>
<dbReference type="Pfam" id="PF05705">
    <property type="entry name" value="DUF829"/>
    <property type="match status" value="1"/>
</dbReference>
<comment type="caution">
    <text evidence="1">The sequence shown here is derived from an EMBL/GenBank/DDBJ whole genome shotgun (WGS) entry which is preliminary data.</text>
</comment>
<evidence type="ECO:0000313" key="2">
    <source>
        <dbReference type="EMBL" id="KAF3592066.1"/>
    </source>
</evidence>
<dbReference type="InterPro" id="IPR029058">
    <property type="entry name" value="AB_hydrolase_fold"/>
</dbReference>
<evidence type="ECO:0000313" key="1">
    <source>
        <dbReference type="EMBL" id="KAF2532288.1"/>
    </source>
</evidence>
<dbReference type="PANTHER" id="PTHR12265:SF11">
    <property type="entry name" value="ALPHA_BETA-HYDROLASES SUPERFAMILY PROTEIN"/>
    <property type="match status" value="1"/>
</dbReference>
<proteinExistence type="predicted"/>
<protein>
    <submittedName>
        <fullName evidence="1">Uncharacterized protein</fullName>
    </submittedName>
</protein>
<evidence type="ECO:0000313" key="3">
    <source>
        <dbReference type="Proteomes" id="UP000266723"/>
    </source>
</evidence>
<reference evidence="1" key="1">
    <citation type="submission" date="2019-12" db="EMBL/GenBank/DDBJ databases">
        <title>Genome sequencing and annotation of Brassica cretica.</title>
        <authorList>
            <person name="Studholme D.J."/>
            <person name="Sarris P.F."/>
        </authorList>
    </citation>
    <scope>NUCLEOTIDE SEQUENCE</scope>
    <source>
        <strain evidence="1">PFS-102/07</strain>
        <tissue evidence="1">Leaf</tissue>
    </source>
</reference>
<dbReference type="EMBL" id="QGKY02002305">
    <property type="protein sequence ID" value="KAF2532288.1"/>
    <property type="molecule type" value="Genomic_DNA"/>
</dbReference>
<reference evidence="2 3" key="3">
    <citation type="journal article" date="2020" name="BMC Genomics">
        <title>Intraspecific diversification of the crop wild relative Brassica cretica Lam. using demographic model selection.</title>
        <authorList>
            <person name="Kioukis A."/>
            <person name="Michalopoulou V.A."/>
            <person name="Briers L."/>
            <person name="Pirintsos S."/>
            <person name="Studholme D.J."/>
            <person name="Pavlidis P."/>
            <person name="Sarris P.F."/>
        </authorList>
    </citation>
    <scope>NUCLEOTIDE SEQUENCE [LARGE SCALE GENOMIC DNA]</scope>
    <source>
        <strain evidence="3">cv. PFS-1207/04</strain>
        <strain evidence="2">PFS-1207/04</strain>
    </source>
</reference>
<dbReference type="SUPFAM" id="SSF53474">
    <property type="entry name" value="alpha/beta-Hydrolases"/>
    <property type="match status" value="1"/>
</dbReference>
<dbReference type="InterPro" id="IPR008547">
    <property type="entry name" value="DUF829_TMEM53"/>
</dbReference>
<dbReference type="Proteomes" id="UP000266723">
    <property type="component" value="Unassembled WGS sequence"/>
</dbReference>
<reference evidence="2" key="2">
    <citation type="submission" date="2019-12" db="EMBL/GenBank/DDBJ databases">
        <authorList>
            <person name="Studholme D.J."/>
            <person name="Sarris P."/>
        </authorList>
    </citation>
    <scope>NUCLEOTIDE SEQUENCE</scope>
    <source>
        <strain evidence="2">PFS-1207/04</strain>
        <tissue evidence="2">Leaf</tissue>
    </source>
</reference>
<dbReference type="AlphaFoldDB" id="A0A8S9FJI5"/>
<accession>A0A8S9FJI5</accession>
<gene>
    <name evidence="2" type="ORF">DY000_02020726</name>
    <name evidence="1" type="ORF">F2Q70_00029303</name>
</gene>
<name>A0A8S9FJI5_BRACR</name>
<dbReference type="PANTHER" id="PTHR12265">
    <property type="entry name" value="TRANSMEMBRANE PROTEIN 53"/>
    <property type="match status" value="1"/>
</dbReference>
<keyword evidence="3" id="KW-1185">Reference proteome</keyword>
<sequence>MTGGSNLKCGDIPSPSPYHLITSSRHVNEEKVSLHSGFPRAGGLTKIVEKLYEKHPPCPQLYLYSSGDKVVPSHSIELWIKKEQKIGRNINSFNFRLFPHVDHHYRSFPDLYSLQLYNFLQECFKLTKQQQQAL</sequence>
<organism evidence="1">
    <name type="scientific">Brassica cretica</name>
    <name type="common">Mustard</name>
    <dbReference type="NCBI Taxonomy" id="69181"/>
    <lineage>
        <taxon>Eukaryota</taxon>
        <taxon>Viridiplantae</taxon>
        <taxon>Streptophyta</taxon>
        <taxon>Embryophyta</taxon>
        <taxon>Tracheophyta</taxon>
        <taxon>Spermatophyta</taxon>
        <taxon>Magnoliopsida</taxon>
        <taxon>eudicotyledons</taxon>
        <taxon>Gunneridae</taxon>
        <taxon>Pentapetalae</taxon>
        <taxon>rosids</taxon>
        <taxon>malvids</taxon>
        <taxon>Brassicales</taxon>
        <taxon>Brassicaceae</taxon>
        <taxon>Brassiceae</taxon>
        <taxon>Brassica</taxon>
    </lineage>
</organism>